<proteinExistence type="predicted"/>
<keyword evidence="2" id="KW-1185">Reference proteome</keyword>
<protein>
    <submittedName>
        <fullName evidence="1">Uncharacterized protein</fullName>
    </submittedName>
</protein>
<dbReference type="EMBL" id="JASCZI010271912">
    <property type="protein sequence ID" value="MED6217434.1"/>
    <property type="molecule type" value="Genomic_DNA"/>
</dbReference>
<comment type="caution">
    <text evidence="1">The sequence shown here is derived from an EMBL/GenBank/DDBJ whole genome shotgun (WGS) entry which is preliminary data.</text>
</comment>
<accession>A0ABU6Z592</accession>
<evidence type="ECO:0000313" key="2">
    <source>
        <dbReference type="Proteomes" id="UP001341840"/>
    </source>
</evidence>
<gene>
    <name evidence="1" type="ORF">PIB30_017681</name>
</gene>
<name>A0ABU6Z592_9FABA</name>
<sequence length="129" mass="14801">MKEEGGKRKLRLLRIEAEKRTTYLWIQRRRPPLLSPSLLFLGGLFLLLYHQLQRCLDAYSDANDAGARRPVATLESCVTHGSSGKEKKKKKKRRRYALYTVGIGSRSGEYGCWFAVGKGCADRIRDKHF</sequence>
<reference evidence="1 2" key="1">
    <citation type="journal article" date="2023" name="Plants (Basel)">
        <title>Bridging the Gap: Combining Genomics and Transcriptomics Approaches to Understand Stylosanthes scabra, an Orphan Legume from the Brazilian Caatinga.</title>
        <authorList>
            <person name="Ferreira-Neto J.R.C."/>
            <person name="da Silva M.D."/>
            <person name="Binneck E."/>
            <person name="de Melo N.F."/>
            <person name="da Silva R.H."/>
            <person name="de Melo A.L.T.M."/>
            <person name="Pandolfi V."/>
            <person name="Bustamante F.O."/>
            <person name="Brasileiro-Vidal A.C."/>
            <person name="Benko-Iseppon A.M."/>
        </authorList>
    </citation>
    <scope>NUCLEOTIDE SEQUENCE [LARGE SCALE GENOMIC DNA]</scope>
    <source>
        <tissue evidence="1">Leaves</tissue>
    </source>
</reference>
<dbReference type="Proteomes" id="UP001341840">
    <property type="component" value="Unassembled WGS sequence"/>
</dbReference>
<evidence type="ECO:0000313" key="1">
    <source>
        <dbReference type="EMBL" id="MED6217434.1"/>
    </source>
</evidence>
<organism evidence="1 2">
    <name type="scientific">Stylosanthes scabra</name>
    <dbReference type="NCBI Taxonomy" id="79078"/>
    <lineage>
        <taxon>Eukaryota</taxon>
        <taxon>Viridiplantae</taxon>
        <taxon>Streptophyta</taxon>
        <taxon>Embryophyta</taxon>
        <taxon>Tracheophyta</taxon>
        <taxon>Spermatophyta</taxon>
        <taxon>Magnoliopsida</taxon>
        <taxon>eudicotyledons</taxon>
        <taxon>Gunneridae</taxon>
        <taxon>Pentapetalae</taxon>
        <taxon>rosids</taxon>
        <taxon>fabids</taxon>
        <taxon>Fabales</taxon>
        <taxon>Fabaceae</taxon>
        <taxon>Papilionoideae</taxon>
        <taxon>50 kb inversion clade</taxon>
        <taxon>dalbergioids sensu lato</taxon>
        <taxon>Dalbergieae</taxon>
        <taxon>Pterocarpus clade</taxon>
        <taxon>Stylosanthes</taxon>
    </lineage>
</organism>